<dbReference type="GO" id="GO:0017148">
    <property type="term" value="P:negative regulation of translation"/>
    <property type="evidence" value="ECO:0007669"/>
    <property type="project" value="TreeGrafter"/>
</dbReference>
<evidence type="ECO:0000256" key="3">
    <source>
        <dbReference type="ARBA" id="ARBA00023274"/>
    </source>
</evidence>
<comment type="caution">
    <text evidence="5">The sequence shown here is derived from an EMBL/GenBank/DDBJ whole genome shotgun (WGS) entry which is preliminary data.</text>
</comment>
<dbReference type="GO" id="GO:0005840">
    <property type="term" value="C:ribosome"/>
    <property type="evidence" value="ECO:0007669"/>
    <property type="project" value="UniProtKB-KW"/>
</dbReference>
<dbReference type="STRING" id="1817822.A2826_02355"/>
<accession>A0A1F5NV87</accession>
<comment type="subunit">
    <text evidence="4">Part of the 50S ribosomal subunit.</text>
</comment>
<reference evidence="5 6" key="1">
    <citation type="journal article" date="2016" name="Nat. Commun.">
        <title>Thousands of microbial genomes shed light on interconnected biogeochemical processes in an aquifer system.</title>
        <authorList>
            <person name="Anantharaman K."/>
            <person name="Brown C.T."/>
            <person name="Hug L.A."/>
            <person name="Sharon I."/>
            <person name="Castelle C.J."/>
            <person name="Probst A.J."/>
            <person name="Thomas B.C."/>
            <person name="Singh A."/>
            <person name="Wilkins M.J."/>
            <person name="Karaoz U."/>
            <person name="Brodie E.L."/>
            <person name="Williams K.H."/>
            <person name="Hubbard S.S."/>
            <person name="Banfield J.F."/>
        </authorList>
    </citation>
    <scope>NUCLEOTIDE SEQUENCE [LARGE SCALE GENOMIC DNA]</scope>
</reference>
<organism evidence="5 6">
    <name type="scientific">Candidatus Doudnabacteria bacterium RIFCSPHIGHO2_01_FULL_43_23</name>
    <dbReference type="NCBI Taxonomy" id="1817822"/>
    <lineage>
        <taxon>Bacteria</taxon>
        <taxon>Candidatus Doudnaibacteriota</taxon>
    </lineage>
</organism>
<keyword evidence="2 4" id="KW-0689">Ribosomal protein</keyword>
<protein>
    <recommendedName>
        <fullName evidence="4">Large ribosomal subunit protein uL13</fullName>
    </recommendedName>
</protein>
<dbReference type="Proteomes" id="UP000177912">
    <property type="component" value="Unassembled WGS sequence"/>
</dbReference>
<evidence type="ECO:0000313" key="5">
    <source>
        <dbReference type="EMBL" id="OGE81270.1"/>
    </source>
</evidence>
<dbReference type="HAMAP" id="MF_01366">
    <property type="entry name" value="Ribosomal_uL13"/>
    <property type="match status" value="1"/>
</dbReference>
<evidence type="ECO:0000256" key="1">
    <source>
        <dbReference type="ARBA" id="ARBA00006227"/>
    </source>
</evidence>
<dbReference type="NCBIfam" id="TIGR01066">
    <property type="entry name" value="rplM_bact"/>
    <property type="match status" value="1"/>
</dbReference>
<dbReference type="GO" id="GO:0003729">
    <property type="term" value="F:mRNA binding"/>
    <property type="evidence" value="ECO:0007669"/>
    <property type="project" value="TreeGrafter"/>
</dbReference>
<evidence type="ECO:0000256" key="2">
    <source>
        <dbReference type="ARBA" id="ARBA00022980"/>
    </source>
</evidence>
<dbReference type="PANTHER" id="PTHR11545:SF2">
    <property type="entry name" value="LARGE RIBOSOMAL SUBUNIT PROTEIN UL13M"/>
    <property type="match status" value="1"/>
</dbReference>
<dbReference type="AlphaFoldDB" id="A0A1F5NV87"/>
<dbReference type="Pfam" id="PF00572">
    <property type="entry name" value="Ribosomal_L13"/>
    <property type="match status" value="1"/>
</dbReference>
<dbReference type="Gene3D" id="3.90.1180.10">
    <property type="entry name" value="Ribosomal protein L13"/>
    <property type="match status" value="1"/>
</dbReference>
<keyword evidence="3 4" id="KW-0687">Ribonucleoprotein</keyword>
<dbReference type="EMBL" id="MFEI01000009">
    <property type="protein sequence ID" value="OGE81270.1"/>
    <property type="molecule type" value="Genomic_DNA"/>
</dbReference>
<dbReference type="PIRSF" id="PIRSF002181">
    <property type="entry name" value="Ribosomal_L13"/>
    <property type="match status" value="1"/>
</dbReference>
<dbReference type="PANTHER" id="PTHR11545">
    <property type="entry name" value="RIBOSOMAL PROTEIN L13"/>
    <property type="match status" value="1"/>
</dbReference>
<dbReference type="InterPro" id="IPR036899">
    <property type="entry name" value="Ribosomal_uL13_sf"/>
</dbReference>
<dbReference type="GO" id="GO:0003735">
    <property type="term" value="F:structural constituent of ribosome"/>
    <property type="evidence" value="ECO:0007669"/>
    <property type="project" value="InterPro"/>
</dbReference>
<dbReference type="CDD" id="cd00392">
    <property type="entry name" value="Ribosomal_L13"/>
    <property type="match status" value="1"/>
</dbReference>
<dbReference type="InterPro" id="IPR005822">
    <property type="entry name" value="Ribosomal_uL13"/>
</dbReference>
<evidence type="ECO:0000313" key="6">
    <source>
        <dbReference type="Proteomes" id="UP000177912"/>
    </source>
</evidence>
<dbReference type="GO" id="GO:0006412">
    <property type="term" value="P:translation"/>
    <property type="evidence" value="ECO:0007669"/>
    <property type="project" value="UniProtKB-UniRule"/>
</dbReference>
<dbReference type="SUPFAM" id="SSF52161">
    <property type="entry name" value="Ribosomal protein L13"/>
    <property type="match status" value="1"/>
</dbReference>
<comment type="similarity">
    <text evidence="1 4">Belongs to the universal ribosomal protein uL13 family.</text>
</comment>
<evidence type="ECO:0000256" key="4">
    <source>
        <dbReference type="HAMAP-Rule" id="MF_01366"/>
    </source>
</evidence>
<comment type="function">
    <text evidence="4">This protein is one of the early assembly proteins of the 50S ribosomal subunit, although it is not seen to bind rRNA by itself. It is important during the early stages of 50S assembly.</text>
</comment>
<dbReference type="InterPro" id="IPR005823">
    <property type="entry name" value="Ribosomal_uL13_bac-type"/>
</dbReference>
<sequence length="139" mass="16069">MKTTLVKVQDVTRKWHRINAADYTLGRLCSRVAKVLAGRHKIDYTPSVDMGDFVVIINAAKIKLSGRKLDQKKYTRYSGYPGGITTTSMRTMFENTPDRIFQEAIRGMLPKTKHAKSMLRRLRIVKDDQHKFQIDQDIK</sequence>
<dbReference type="GO" id="GO:1990904">
    <property type="term" value="C:ribonucleoprotein complex"/>
    <property type="evidence" value="ECO:0007669"/>
    <property type="project" value="UniProtKB-KW"/>
</dbReference>
<gene>
    <name evidence="4" type="primary">rplM</name>
    <name evidence="5" type="ORF">A2826_02355</name>
</gene>
<name>A0A1F5NV87_9BACT</name>
<proteinExistence type="inferred from homology"/>